<feature type="repeat" description="WD" evidence="4">
    <location>
        <begin position="175"/>
        <end position="203"/>
    </location>
</feature>
<dbReference type="PROSITE" id="PS50082">
    <property type="entry name" value="WD_REPEATS_2"/>
    <property type="match status" value="1"/>
</dbReference>
<dbReference type="InterPro" id="IPR036322">
    <property type="entry name" value="WD40_repeat_dom_sf"/>
</dbReference>
<gene>
    <name evidence="5" type="primary">wd</name>
</gene>
<sequence>MSLHLPDHEAGLLFVGFNQDFGCFSVGLSDGFDIFNASPFGHAVSRSFPRGGLGHVEMLYRTNILALVGGGVVPAFPPNQVVLWDDHTASVLGQLKFREPVLAVKLSRERVVVVLRSVLFVYGLDSLEEQGQFTTAENPLGVVSLSETHGVLACLALQEGHIRLEKFDERRNLIFKAHKSPVRALTLNSDGSLLVSASEKGTVIRIFNTHSDCTAPVQELRRGAQPANIFSVNFSRESEFLCVCSDKGTVHVFGLREAVMSLAEGAAEEGDEKESGPKNPRSKFAFAGKFLPKYFQSEWSFAHFKGPDVPCICCFGNRMNTIVFLNSNGDYYELAFDPEKGGECKAASFHKFHQLEDSPAKDILA</sequence>
<keyword evidence="1 4" id="KW-0853">WD repeat</keyword>
<keyword evidence="2" id="KW-0677">Repeat</keyword>
<evidence type="ECO:0000256" key="3">
    <source>
        <dbReference type="ARBA" id="ARBA00025740"/>
    </source>
</evidence>
<dbReference type="PANTHER" id="PTHR11227">
    <property type="entry name" value="WD-REPEAT PROTEIN INTERACTING WITH PHOSPHOINOSIDES WIPI -RELATED"/>
    <property type="match status" value="1"/>
</dbReference>
<dbReference type="SMART" id="SM00320">
    <property type="entry name" value="WD40"/>
    <property type="match status" value="2"/>
</dbReference>
<name>A0A192ZHQ5_9EUKA</name>
<dbReference type="EMBL" id="KX235515">
    <property type="protein sequence ID" value="ANM86244.1"/>
    <property type="molecule type" value="mRNA"/>
</dbReference>
<evidence type="ECO:0000256" key="2">
    <source>
        <dbReference type="ARBA" id="ARBA00022737"/>
    </source>
</evidence>
<dbReference type="GO" id="GO:0005737">
    <property type="term" value="C:cytoplasm"/>
    <property type="evidence" value="ECO:0007669"/>
    <property type="project" value="UniProtKB-ARBA"/>
</dbReference>
<dbReference type="Gene3D" id="2.130.10.10">
    <property type="entry name" value="YVTN repeat-like/Quinoprotein amine dehydrogenase"/>
    <property type="match status" value="1"/>
</dbReference>
<proteinExistence type="evidence at transcript level"/>
<protein>
    <submittedName>
        <fullName evidence="5">WD repeat domain phosphoinositide-interacting protein 3</fullName>
    </submittedName>
</protein>
<dbReference type="InterPro" id="IPR001680">
    <property type="entry name" value="WD40_rpt"/>
</dbReference>
<dbReference type="InterPro" id="IPR015943">
    <property type="entry name" value="WD40/YVTN_repeat-like_dom_sf"/>
</dbReference>
<reference evidence="5" key="1">
    <citation type="submission" date="2016-05" db="EMBL/GenBank/DDBJ databases">
        <title>Novel hydrogenosomes in the microaerophilic jakobid Stygiella incarcerata.</title>
        <authorList>
            <person name="Leger M.M."/>
            <person name="Eme L."/>
            <person name="Hug L.A."/>
            <person name="Roger A.J."/>
        </authorList>
    </citation>
    <scope>NUCLEOTIDE SEQUENCE</scope>
</reference>
<accession>A0A192ZHQ5</accession>
<dbReference type="InterPro" id="IPR048720">
    <property type="entry name" value="PROPPIN"/>
</dbReference>
<comment type="similarity">
    <text evidence="3">Belongs to the WD repeat PROPPIN family.</text>
</comment>
<evidence type="ECO:0000256" key="1">
    <source>
        <dbReference type="ARBA" id="ARBA00022574"/>
    </source>
</evidence>
<evidence type="ECO:0000256" key="4">
    <source>
        <dbReference type="PROSITE-ProRule" id="PRU00221"/>
    </source>
</evidence>
<evidence type="ECO:0000313" key="5">
    <source>
        <dbReference type="EMBL" id="ANM86244.1"/>
    </source>
</evidence>
<organism evidence="5">
    <name type="scientific">Stygiella incarcerata</name>
    <dbReference type="NCBI Taxonomy" id="1712417"/>
    <lineage>
        <taxon>Eukaryota</taxon>
        <taxon>Discoba</taxon>
        <taxon>Jakobida</taxon>
        <taxon>Andalucina</taxon>
        <taxon>Stygiellidae</taxon>
        <taxon>Stygiella</taxon>
    </lineage>
</organism>
<dbReference type="AlphaFoldDB" id="A0A192ZHQ5"/>
<dbReference type="SUPFAM" id="SSF50978">
    <property type="entry name" value="WD40 repeat-like"/>
    <property type="match status" value="1"/>
</dbReference>
<dbReference type="Pfam" id="PF21032">
    <property type="entry name" value="PROPPIN"/>
    <property type="match status" value="1"/>
</dbReference>